<dbReference type="EC" id="4.2.1.84" evidence="4"/>
<organism evidence="4 5">
    <name type="scientific">Natronocella acetinitrilica</name>
    <dbReference type="NCBI Taxonomy" id="414046"/>
    <lineage>
        <taxon>Bacteria</taxon>
        <taxon>Pseudomonadati</taxon>
        <taxon>Pseudomonadota</taxon>
        <taxon>Gammaproteobacteria</taxon>
        <taxon>Chromatiales</taxon>
        <taxon>Ectothiorhodospiraceae</taxon>
        <taxon>Natronocella</taxon>
    </lineage>
</organism>
<evidence type="ECO:0000259" key="3">
    <source>
        <dbReference type="Pfam" id="PF02979"/>
    </source>
</evidence>
<evidence type="ECO:0000313" key="5">
    <source>
        <dbReference type="Proteomes" id="UP001205843"/>
    </source>
</evidence>
<feature type="domain" description="Nitrile hydratase alpha/Thiocyanate hydrolase gamma" evidence="3">
    <location>
        <begin position="27"/>
        <end position="208"/>
    </location>
</feature>
<proteinExistence type="predicted"/>
<gene>
    <name evidence="4" type="ORF">J2T57_000503</name>
</gene>
<evidence type="ECO:0000256" key="2">
    <source>
        <dbReference type="SAM" id="MobiDB-lite"/>
    </source>
</evidence>
<sequence>MADKHHHHDDAHAPIEEPQGPPGEDELLEVALRELLVERGVLSAGAVDQQIDVIESRNPALGAQVVARAWTDPAFHQALLSNPLDTLEKAFQLPMSGPVPVDLKVLENTPAVHNVVVCTLCSCYPRMLLGPPPAWYRASAYRSRVVREPRAVLREFGLELPDSVEVRVSDSTADMRYLVLPRRPEGTDGWSLEALSGLVTRDCMIGTAVPRDPSIEAHGLTTCEDAGDEP</sequence>
<dbReference type="GO" id="GO:0046914">
    <property type="term" value="F:transition metal ion binding"/>
    <property type="evidence" value="ECO:0007669"/>
    <property type="project" value="InterPro"/>
</dbReference>
<reference evidence="4" key="1">
    <citation type="submission" date="2022-03" db="EMBL/GenBank/DDBJ databases">
        <title>Genomic Encyclopedia of Type Strains, Phase III (KMG-III): the genomes of soil and plant-associated and newly described type strains.</title>
        <authorList>
            <person name="Whitman W."/>
        </authorList>
    </citation>
    <scope>NUCLEOTIDE SEQUENCE</scope>
    <source>
        <strain evidence="4">ANL 6-2</strain>
    </source>
</reference>
<evidence type="ECO:0000256" key="1">
    <source>
        <dbReference type="ARBA" id="ARBA00022723"/>
    </source>
</evidence>
<name>A0AAE3G0N9_9GAMM</name>
<dbReference type="EMBL" id="JALJXV010000001">
    <property type="protein sequence ID" value="MCP1673411.1"/>
    <property type="molecule type" value="Genomic_DNA"/>
</dbReference>
<dbReference type="Gene3D" id="3.90.330.10">
    <property type="entry name" value="Nitrile hydratase alpha /Thiocyanate hydrolase gamma"/>
    <property type="match status" value="1"/>
</dbReference>
<dbReference type="InterPro" id="IPR036648">
    <property type="entry name" value="CN_Hdrase_a/SCN_Hdrase_g_sf"/>
</dbReference>
<feature type="compositionally biased region" description="Basic and acidic residues" evidence="2">
    <location>
        <begin position="1"/>
        <end position="15"/>
    </location>
</feature>
<protein>
    <submittedName>
        <fullName evidence="4">Nitrile hydratase</fullName>
        <ecNumber evidence="4">4.2.1.84</ecNumber>
    </submittedName>
</protein>
<dbReference type="GO" id="GO:0018822">
    <property type="term" value="F:nitrile hydratase activity"/>
    <property type="evidence" value="ECO:0007669"/>
    <property type="project" value="UniProtKB-EC"/>
</dbReference>
<keyword evidence="1" id="KW-0479">Metal-binding</keyword>
<dbReference type="InterPro" id="IPR004232">
    <property type="entry name" value="CN_Hdrtase_a/SCN_Hdrlase_g"/>
</dbReference>
<accession>A0AAE3G0N9</accession>
<dbReference type="Proteomes" id="UP001205843">
    <property type="component" value="Unassembled WGS sequence"/>
</dbReference>
<keyword evidence="4" id="KW-0456">Lyase</keyword>
<evidence type="ECO:0000313" key="4">
    <source>
        <dbReference type="EMBL" id="MCP1673411.1"/>
    </source>
</evidence>
<dbReference type="Pfam" id="PF02979">
    <property type="entry name" value="NHase_alpha"/>
    <property type="match status" value="1"/>
</dbReference>
<keyword evidence="5" id="KW-1185">Reference proteome</keyword>
<dbReference type="SUPFAM" id="SSF56209">
    <property type="entry name" value="Nitrile hydratase alpha chain"/>
    <property type="match status" value="1"/>
</dbReference>
<dbReference type="AlphaFoldDB" id="A0AAE3G0N9"/>
<feature type="region of interest" description="Disordered" evidence="2">
    <location>
        <begin position="1"/>
        <end position="24"/>
    </location>
</feature>
<dbReference type="RefSeq" id="WP_253473727.1">
    <property type="nucleotide sequence ID" value="NZ_JALJXV010000001.1"/>
</dbReference>
<comment type="caution">
    <text evidence="4">The sequence shown here is derived from an EMBL/GenBank/DDBJ whole genome shotgun (WGS) entry which is preliminary data.</text>
</comment>